<dbReference type="Gene3D" id="1.50.10.100">
    <property type="entry name" value="Chondroitin AC/alginate lyase"/>
    <property type="match status" value="1"/>
</dbReference>
<reference evidence="8" key="1">
    <citation type="submission" date="2023-07" db="EMBL/GenBank/DDBJ databases">
        <title>Two novel species in the genus Flavivirga.</title>
        <authorList>
            <person name="Kwon K."/>
        </authorList>
    </citation>
    <scope>NUCLEOTIDE SEQUENCE</scope>
    <source>
        <strain evidence="8">KACC 14158</strain>
    </source>
</reference>
<feature type="signal peptide" evidence="5">
    <location>
        <begin position="1"/>
        <end position="21"/>
    </location>
</feature>
<dbReference type="Pfam" id="PF16889">
    <property type="entry name" value="Hepar_II_III_N"/>
    <property type="match status" value="1"/>
</dbReference>
<protein>
    <submittedName>
        <fullName evidence="8">Heparinase II/III family protein</fullName>
    </submittedName>
</protein>
<evidence type="ECO:0000259" key="7">
    <source>
        <dbReference type="Pfam" id="PF16889"/>
    </source>
</evidence>
<evidence type="ECO:0000256" key="4">
    <source>
        <dbReference type="ARBA" id="ARBA00023239"/>
    </source>
</evidence>
<proteinExistence type="predicted"/>
<dbReference type="PANTHER" id="PTHR39210:SF1">
    <property type="entry name" value="HEPARIN-SULFATE LYASE"/>
    <property type="match status" value="1"/>
</dbReference>
<dbReference type="InterPro" id="IPR008929">
    <property type="entry name" value="Chondroitin_lyas"/>
</dbReference>
<evidence type="ECO:0000259" key="6">
    <source>
        <dbReference type="Pfam" id="PF07940"/>
    </source>
</evidence>
<comment type="caution">
    <text evidence="8">The sequence shown here is derived from an EMBL/GenBank/DDBJ whole genome shotgun (WGS) entry which is preliminary data.</text>
</comment>
<keyword evidence="9" id="KW-1185">Reference proteome</keyword>
<feature type="chain" id="PRO_5046038388" evidence="5">
    <location>
        <begin position="22"/>
        <end position="748"/>
    </location>
</feature>
<dbReference type="RefSeq" id="WP_303300514.1">
    <property type="nucleotide sequence ID" value="NZ_BAABDA010000042.1"/>
</dbReference>
<dbReference type="InterPro" id="IPR012480">
    <property type="entry name" value="Hepar_II_III_C"/>
</dbReference>
<accession>A0ABT8WJX5</accession>
<dbReference type="Gene3D" id="2.70.98.70">
    <property type="match status" value="1"/>
</dbReference>
<comment type="subcellular location">
    <subcellularLocation>
        <location evidence="1">Periplasm</location>
    </subcellularLocation>
</comment>
<feature type="domain" description="Heparin-sulfate lyase N-terminal" evidence="7">
    <location>
        <begin position="59"/>
        <end position="348"/>
    </location>
</feature>
<sequence>MKNSRKLFFLGLLFVLQNVFSQEIPTTTIISNEKLSNFLKVEVKDKFTSKGAITQADLAQYFREKFSKRYFYDWKTFDMRFKDYNSIYNQIEKNHEKRALDHISKYSDATQWKLPFNYLFGEPVNTYALRHLARQHKMVDVAFYYNYQDKNPKYLSYFTNQLKSLNVALEKGEYEKIENGNGIYEAFRSGYRILNWLQIHNMFLGEASYTDNDQLTTIATLLQHGAHLYANNTEFHSGNHQTRGLSALAMLSILLRDFQNTDAWYERSMRLLEEHLSKEINDDGFQFERTVHYHMSDIGNYYYVYQLAKLSGLEVNDFWKDKLKSLFITLTKVAYPDKSAPVLSDDTDQPWAETNDISGALTLGYLLFDSPKMGYFANNYVKANMYWYLSGSQLKMLEKVEATKPTMKSVEFPTTGYYIMREGWNDHDKMMIISNGLDDKKPDHQHGDMLGVQAMANGKVILPNYQVRYSLKDLELFKNSMTKNVALVDNELQGKQYTSNKGGSGFGKYRELPEPKTIAWKTDKDLDVFIGSHNGFENIDVAYSRQVIYVKDDFWIVKDNFKSNKKHTYKQVWQGHYSLEMTPNLIRSTFDNASGLDIYQLRKIDDVSNSGQRGKGWSVVSKKDQTNFSFITALYPYKGYSNRLDEDKENPDLKGWELHASKWKITGVQSVSITKDGADMFFSVKQLQLNNIKIEFSNISDAFLKLNHDKLVIQSLSDEVIQMSIKGVSEIRKYTIEPGNKIEATIKN</sequence>
<evidence type="ECO:0000313" key="8">
    <source>
        <dbReference type="EMBL" id="MDO5973428.1"/>
    </source>
</evidence>
<keyword evidence="2 5" id="KW-0732">Signal</keyword>
<dbReference type="Proteomes" id="UP001176806">
    <property type="component" value="Unassembled WGS sequence"/>
</dbReference>
<evidence type="ECO:0000313" key="9">
    <source>
        <dbReference type="Proteomes" id="UP001176806"/>
    </source>
</evidence>
<dbReference type="Pfam" id="PF07940">
    <property type="entry name" value="Hepar_II_III_C"/>
    <property type="match status" value="1"/>
</dbReference>
<evidence type="ECO:0000256" key="1">
    <source>
        <dbReference type="ARBA" id="ARBA00004418"/>
    </source>
</evidence>
<dbReference type="InterPro" id="IPR031680">
    <property type="entry name" value="Hepar_II_III_N"/>
</dbReference>
<organism evidence="8 9">
    <name type="scientific">Flavivirga jejuensis</name>
    <dbReference type="NCBI Taxonomy" id="870487"/>
    <lineage>
        <taxon>Bacteria</taxon>
        <taxon>Pseudomonadati</taxon>
        <taxon>Bacteroidota</taxon>
        <taxon>Flavobacteriia</taxon>
        <taxon>Flavobacteriales</taxon>
        <taxon>Flavobacteriaceae</taxon>
        <taxon>Flavivirga</taxon>
    </lineage>
</organism>
<dbReference type="PANTHER" id="PTHR39210">
    <property type="entry name" value="HEPARIN-SULFATE LYASE"/>
    <property type="match status" value="1"/>
</dbReference>
<keyword evidence="4" id="KW-0456">Lyase</keyword>
<evidence type="ECO:0000256" key="5">
    <source>
        <dbReference type="SAM" id="SignalP"/>
    </source>
</evidence>
<evidence type="ECO:0000256" key="3">
    <source>
        <dbReference type="ARBA" id="ARBA00022764"/>
    </source>
</evidence>
<gene>
    <name evidence="8" type="ORF">Q4Q40_04455</name>
</gene>
<keyword evidence="3" id="KW-0574">Periplasm</keyword>
<dbReference type="EMBL" id="JAUOEL010000001">
    <property type="protein sequence ID" value="MDO5973428.1"/>
    <property type="molecule type" value="Genomic_DNA"/>
</dbReference>
<dbReference type="SUPFAM" id="SSF48230">
    <property type="entry name" value="Chondroitin AC/alginate lyase"/>
    <property type="match status" value="1"/>
</dbReference>
<feature type="domain" description="Heparinase II/III-like C-terminal" evidence="6">
    <location>
        <begin position="407"/>
        <end position="587"/>
    </location>
</feature>
<evidence type="ECO:0000256" key="2">
    <source>
        <dbReference type="ARBA" id="ARBA00022729"/>
    </source>
</evidence>
<name>A0ABT8WJX5_9FLAO</name>